<dbReference type="Proteomes" id="UP001066276">
    <property type="component" value="Chromosome 9"/>
</dbReference>
<name>A0AAV7MIW1_PLEWA</name>
<dbReference type="InterPro" id="IPR012105">
    <property type="entry name" value="Sp17"/>
</dbReference>
<evidence type="ECO:0000256" key="4">
    <source>
        <dbReference type="ARBA" id="ARBA00025518"/>
    </source>
</evidence>
<dbReference type="PROSITE" id="PS50096">
    <property type="entry name" value="IQ"/>
    <property type="match status" value="1"/>
</dbReference>
<dbReference type="Pfam" id="PF00612">
    <property type="entry name" value="IQ"/>
    <property type="match status" value="1"/>
</dbReference>
<dbReference type="Pfam" id="PF02197">
    <property type="entry name" value="RIIa"/>
    <property type="match status" value="1"/>
</dbReference>
<keyword evidence="3" id="KW-0472">Membrane</keyword>
<dbReference type="CDD" id="cd23767">
    <property type="entry name" value="IQCD"/>
    <property type="match status" value="1"/>
</dbReference>
<dbReference type="AlphaFoldDB" id="A0AAV7MIW1"/>
<dbReference type="SUPFAM" id="SSF47391">
    <property type="entry name" value="Dimerization-anchoring domain of cAMP-dependent PK regulatory subunit"/>
    <property type="match status" value="1"/>
</dbReference>
<organism evidence="8 9">
    <name type="scientific">Pleurodeles waltl</name>
    <name type="common">Iberian ribbed newt</name>
    <dbReference type="NCBI Taxonomy" id="8319"/>
    <lineage>
        <taxon>Eukaryota</taxon>
        <taxon>Metazoa</taxon>
        <taxon>Chordata</taxon>
        <taxon>Craniata</taxon>
        <taxon>Vertebrata</taxon>
        <taxon>Euteleostomi</taxon>
        <taxon>Amphibia</taxon>
        <taxon>Batrachia</taxon>
        <taxon>Caudata</taxon>
        <taxon>Salamandroidea</taxon>
        <taxon>Salamandridae</taxon>
        <taxon>Pleurodelinae</taxon>
        <taxon>Pleurodeles</taxon>
    </lineage>
</organism>
<evidence type="ECO:0000256" key="2">
    <source>
        <dbReference type="ARBA" id="ARBA00014863"/>
    </source>
</evidence>
<keyword evidence="9" id="KW-1185">Reference proteome</keyword>
<evidence type="ECO:0000259" key="7">
    <source>
        <dbReference type="SMART" id="SM00394"/>
    </source>
</evidence>
<dbReference type="GO" id="GO:0016020">
    <property type="term" value="C:membrane"/>
    <property type="evidence" value="ECO:0007669"/>
    <property type="project" value="UniProtKB-SubCell"/>
</dbReference>
<comment type="function">
    <text evidence="4">Sperm surface zona pellucida binding protein. Helps to bind spermatozoa to the zona pellucida with high affinity. Might function in binding zona pellucida and carbohydrates.</text>
</comment>
<gene>
    <name evidence="8" type="ORF">NDU88_001137</name>
</gene>
<comment type="subunit">
    <text evidence="6">Homodimer. May interact with ROPN1.</text>
</comment>
<evidence type="ECO:0000256" key="1">
    <source>
        <dbReference type="ARBA" id="ARBA00004170"/>
    </source>
</evidence>
<dbReference type="PIRSF" id="PIRSF016533">
    <property type="entry name" value="Sp17"/>
    <property type="match status" value="1"/>
</dbReference>
<dbReference type="Gene3D" id="1.20.5.190">
    <property type="match status" value="1"/>
</dbReference>
<protein>
    <recommendedName>
        <fullName evidence="2">Sperm surface protein Sp17</fullName>
    </recommendedName>
    <alternativeName>
        <fullName evidence="5">Sperm autoantigenic protein 17</fullName>
    </alternativeName>
</protein>
<dbReference type="SMART" id="SM00394">
    <property type="entry name" value="RIIa"/>
    <property type="match status" value="1"/>
</dbReference>
<dbReference type="SMART" id="SM00015">
    <property type="entry name" value="IQ"/>
    <property type="match status" value="1"/>
</dbReference>
<dbReference type="PANTHER" id="PTHR10699:SF11">
    <property type="entry name" value="IGLOO, ISOFORM A"/>
    <property type="match status" value="1"/>
</dbReference>
<dbReference type="InterPro" id="IPR003117">
    <property type="entry name" value="cAMP_dep_PK_reg_su_I/II_a/b"/>
</dbReference>
<dbReference type="InterPro" id="IPR047579">
    <property type="entry name" value="DD_CABYR_SP17"/>
</dbReference>
<accession>A0AAV7MIW1</accession>
<feature type="domain" description="RIIa" evidence="7">
    <location>
        <begin position="14"/>
        <end position="51"/>
    </location>
</feature>
<comment type="subcellular location">
    <subcellularLocation>
        <location evidence="1">Membrane</location>
        <topology evidence="1">Peripheral membrane protein</topology>
    </subcellularLocation>
</comment>
<proteinExistence type="predicted"/>
<dbReference type="GO" id="GO:0005516">
    <property type="term" value="F:calmodulin binding"/>
    <property type="evidence" value="ECO:0007669"/>
    <property type="project" value="TreeGrafter"/>
</dbReference>
<evidence type="ECO:0000256" key="5">
    <source>
        <dbReference type="ARBA" id="ARBA00031837"/>
    </source>
</evidence>
<dbReference type="FunFam" id="1.20.890.10:FF:000006">
    <property type="entry name" value="Sperm surface protein Sp17"/>
    <property type="match status" value="1"/>
</dbReference>
<reference evidence="8" key="1">
    <citation type="journal article" date="2022" name="bioRxiv">
        <title>Sequencing and chromosome-scale assembly of the giantPleurodeles waltlgenome.</title>
        <authorList>
            <person name="Brown T."/>
            <person name="Elewa A."/>
            <person name="Iarovenko S."/>
            <person name="Subramanian E."/>
            <person name="Araus A.J."/>
            <person name="Petzold A."/>
            <person name="Susuki M."/>
            <person name="Suzuki K.-i.T."/>
            <person name="Hayashi T."/>
            <person name="Toyoda A."/>
            <person name="Oliveira C."/>
            <person name="Osipova E."/>
            <person name="Leigh N.D."/>
            <person name="Simon A."/>
            <person name="Yun M.H."/>
        </authorList>
    </citation>
    <scope>NUCLEOTIDE SEQUENCE</scope>
    <source>
        <strain evidence="8">20211129_DDA</strain>
        <tissue evidence="8">Liver</tissue>
    </source>
</reference>
<evidence type="ECO:0000313" key="9">
    <source>
        <dbReference type="Proteomes" id="UP001066276"/>
    </source>
</evidence>
<dbReference type="EMBL" id="JANPWB010000013">
    <property type="protein sequence ID" value="KAJ1103716.1"/>
    <property type="molecule type" value="Genomic_DNA"/>
</dbReference>
<sequence length="169" mass="19490">MSIPFSNTHYRVPQGFGNLLEGLTREILRDQPRDLPCFAAMYFSTLLEQRDATDFDPAEWGAKLEDRFYNSKAFMEYSESVNEDEFGESPALGSFQDISDEAESDQLYEDNSELSGQFIEPGTLHQKRISYENDLIKNKAAVIIQAHVRGFLVRKQVRKMREGKNTMEF</sequence>
<dbReference type="InterPro" id="IPR000048">
    <property type="entry name" value="IQ_motif_EF-hand-BS"/>
</dbReference>
<evidence type="ECO:0000256" key="6">
    <source>
        <dbReference type="ARBA" id="ARBA00044028"/>
    </source>
</evidence>
<dbReference type="Gene3D" id="1.20.890.10">
    <property type="entry name" value="cAMP-dependent protein kinase regulatory subunit, dimerization-anchoring domain"/>
    <property type="match status" value="1"/>
</dbReference>
<dbReference type="CDD" id="cd12100">
    <property type="entry name" value="DD_CABYR_SP17"/>
    <property type="match status" value="1"/>
</dbReference>
<comment type="caution">
    <text evidence="8">The sequence shown here is derived from an EMBL/GenBank/DDBJ whole genome shotgun (WGS) entry which is preliminary data.</text>
</comment>
<evidence type="ECO:0000313" key="8">
    <source>
        <dbReference type="EMBL" id="KAJ1103716.1"/>
    </source>
</evidence>
<dbReference type="GO" id="GO:0007339">
    <property type="term" value="P:binding of sperm to zona pellucida"/>
    <property type="evidence" value="ECO:0007669"/>
    <property type="project" value="InterPro"/>
</dbReference>
<dbReference type="PANTHER" id="PTHR10699">
    <property type="entry name" value="NEUROMODULIN"/>
    <property type="match status" value="1"/>
</dbReference>
<evidence type="ECO:0000256" key="3">
    <source>
        <dbReference type="ARBA" id="ARBA00023136"/>
    </source>
</evidence>